<proteinExistence type="predicted"/>
<comment type="caution">
    <text evidence="1">The sequence shown here is derived from an EMBL/GenBank/DDBJ whole genome shotgun (WGS) entry which is preliminary data.</text>
</comment>
<evidence type="ECO:0000313" key="2">
    <source>
        <dbReference type="Proteomes" id="UP000320176"/>
    </source>
</evidence>
<evidence type="ECO:0000313" key="1">
    <source>
        <dbReference type="EMBL" id="TWU02961.1"/>
    </source>
</evidence>
<keyword evidence="2" id="KW-1185">Reference proteome</keyword>
<name>A0A5C6AU54_9BACT</name>
<dbReference type="Proteomes" id="UP000320176">
    <property type="component" value="Unassembled WGS sequence"/>
</dbReference>
<accession>A0A5C6AU54</accession>
<dbReference type="AlphaFoldDB" id="A0A5C6AU54"/>
<protein>
    <submittedName>
        <fullName evidence="1">Uncharacterized protein</fullName>
    </submittedName>
</protein>
<dbReference type="EMBL" id="SJPN01000004">
    <property type="protein sequence ID" value="TWU02961.1"/>
    <property type="molecule type" value="Genomic_DNA"/>
</dbReference>
<sequence>MKEVKIHAYLVITVGDEEGEGKCSVTLDDGFLNNDFVHMGNLPAGGIGPYKPPKDGQEEAYYDGIEWEHVVPFPVW</sequence>
<gene>
    <name evidence="1" type="ORF">Pla52n_40500</name>
</gene>
<reference evidence="1 2" key="1">
    <citation type="submission" date="2019-02" db="EMBL/GenBank/DDBJ databases">
        <title>Deep-cultivation of Planctomycetes and their phenomic and genomic characterization uncovers novel biology.</title>
        <authorList>
            <person name="Wiegand S."/>
            <person name="Jogler M."/>
            <person name="Boedeker C."/>
            <person name="Pinto D."/>
            <person name="Vollmers J."/>
            <person name="Rivas-Marin E."/>
            <person name="Kohn T."/>
            <person name="Peeters S.H."/>
            <person name="Heuer A."/>
            <person name="Rast P."/>
            <person name="Oberbeckmann S."/>
            <person name="Bunk B."/>
            <person name="Jeske O."/>
            <person name="Meyerdierks A."/>
            <person name="Storesund J.E."/>
            <person name="Kallscheuer N."/>
            <person name="Luecker S."/>
            <person name="Lage O.M."/>
            <person name="Pohl T."/>
            <person name="Merkel B.J."/>
            <person name="Hornburger P."/>
            <person name="Mueller R.-W."/>
            <person name="Bruemmer F."/>
            <person name="Labrenz M."/>
            <person name="Spormann A.M."/>
            <person name="Op Den Camp H."/>
            <person name="Overmann J."/>
            <person name="Amann R."/>
            <person name="Jetten M.S.M."/>
            <person name="Mascher T."/>
            <person name="Medema M.H."/>
            <person name="Devos D.P."/>
            <person name="Kaster A.-K."/>
            <person name="Ovreas L."/>
            <person name="Rohde M."/>
            <person name="Galperin M.Y."/>
            <person name="Jogler C."/>
        </authorList>
    </citation>
    <scope>NUCLEOTIDE SEQUENCE [LARGE SCALE GENOMIC DNA]</scope>
    <source>
        <strain evidence="1 2">Pla52n</strain>
    </source>
</reference>
<organism evidence="1 2">
    <name type="scientific">Stieleria varia</name>
    <dbReference type="NCBI Taxonomy" id="2528005"/>
    <lineage>
        <taxon>Bacteria</taxon>
        <taxon>Pseudomonadati</taxon>
        <taxon>Planctomycetota</taxon>
        <taxon>Planctomycetia</taxon>
        <taxon>Pirellulales</taxon>
        <taxon>Pirellulaceae</taxon>
        <taxon>Stieleria</taxon>
    </lineage>
</organism>